<accession>A0AAV4ZTW5</accession>
<evidence type="ECO:0000313" key="3">
    <source>
        <dbReference type="Proteomes" id="UP001055247"/>
    </source>
</evidence>
<name>A0AAV4ZTW5_9HYPH</name>
<gene>
    <name evidence="2" type="primary">tenA</name>
    <name evidence="2" type="ORF">BHAOGJBA_4897</name>
</gene>
<proteinExistence type="predicted"/>
<dbReference type="Proteomes" id="UP001055247">
    <property type="component" value="Unassembled WGS sequence"/>
</dbReference>
<dbReference type="CDD" id="cd19365">
    <property type="entry name" value="TenA_C-like"/>
    <property type="match status" value="1"/>
</dbReference>
<reference evidence="2" key="1">
    <citation type="journal article" date="2016" name="Front. Microbiol.">
        <title>Genome Sequence of the Piezophilic, Mesophilic Sulfate-Reducing Bacterium Desulfovibrio indicus J2T.</title>
        <authorList>
            <person name="Cao J."/>
            <person name="Maignien L."/>
            <person name="Shao Z."/>
            <person name="Alain K."/>
            <person name="Jebbar M."/>
        </authorList>
    </citation>
    <scope>NUCLEOTIDE SEQUENCE</scope>
    <source>
        <strain evidence="2">DSM 16372</strain>
    </source>
</reference>
<dbReference type="SUPFAM" id="SSF48613">
    <property type="entry name" value="Heme oxygenase-like"/>
    <property type="match status" value="1"/>
</dbReference>
<dbReference type="AlphaFoldDB" id="A0AAV4ZTW5"/>
<organism evidence="2 3">
    <name type="scientific">Methylobacterium hispanicum</name>
    <dbReference type="NCBI Taxonomy" id="270350"/>
    <lineage>
        <taxon>Bacteria</taxon>
        <taxon>Pseudomonadati</taxon>
        <taxon>Pseudomonadota</taxon>
        <taxon>Alphaproteobacteria</taxon>
        <taxon>Hyphomicrobiales</taxon>
        <taxon>Methylobacteriaceae</taxon>
        <taxon>Methylobacterium</taxon>
    </lineage>
</organism>
<evidence type="ECO:0000313" key="2">
    <source>
        <dbReference type="EMBL" id="GJD91349.1"/>
    </source>
</evidence>
<evidence type="ECO:0000259" key="1">
    <source>
        <dbReference type="Pfam" id="PF03070"/>
    </source>
</evidence>
<reference evidence="2" key="2">
    <citation type="submission" date="2021-08" db="EMBL/GenBank/DDBJ databases">
        <authorList>
            <person name="Tani A."/>
            <person name="Ola A."/>
            <person name="Ogura Y."/>
            <person name="Katsura K."/>
            <person name="Hayashi T."/>
        </authorList>
    </citation>
    <scope>NUCLEOTIDE SEQUENCE</scope>
    <source>
        <strain evidence="2">DSM 16372</strain>
    </source>
</reference>
<comment type="caution">
    <text evidence="2">The sequence shown here is derived from an EMBL/GenBank/DDBJ whole genome shotgun (WGS) entry which is preliminary data.</text>
</comment>
<dbReference type="EMBL" id="BPQO01000026">
    <property type="protein sequence ID" value="GJD91349.1"/>
    <property type="molecule type" value="Genomic_DNA"/>
</dbReference>
<dbReference type="InterPro" id="IPR004305">
    <property type="entry name" value="Thiaminase-2/PQQC"/>
</dbReference>
<dbReference type="PANTHER" id="PTHR43198">
    <property type="entry name" value="BIFUNCTIONAL TH2 PROTEIN"/>
    <property type="match status" value="1"/>
</dbReference>
<dbReference type="InterPro" id="IPR050967">
    <property type="entry name" value="Thiamine_Salvage_TenA"/>
</dbReference>
<dbReference type="PANTHER" id="PTHR43198:SF2">
    <property type="entry name" value="SI:CH1073-67J19.1-RELATED"/>
    <property type="match status" value="1"/>
</dbReference>
<dbReference type="Gene3D" id="1.20.910.10">
    <property type="entry name" value="Heme oxygenase-like"/>
    <property type="match status" value="1"/>
</dbReference>
<dbReference type="Pfam" id="PF03070">
    <property type="entry name" value="TENA_THI-4"/>
    <property type="match status" value="1"/>
</dbReference>
<sequence>MSLFYSVGAGLSPPVGAAHIRRRGSVPWDVKGIALTGRTSFSQEAWARNAALYETIRTMPFNAELAAGSLSRARFRHYILQDAHYLLGFGRALALAAAKAPDPDAFVLFARAAEEAVVVERSLHEGFFRQEGIGPETFRATPPSPACDHYVSHLLAVAHAEPYPVVLAALLPCFWIYREVGRDIHARAAADNPYRAWIDTYAGEDFSLAVDRVIAATDAAAADASSILIERMHRAFTHATRLEWMFWDGAYGQAGWPV</sequence>
<protein>
    <submittedName>
        <fullName evidence="2">Aminopyrimidine aminohydrolase</fullName>
    </submittedName>
</protein>
<dbReference type="InterPro" id="IPR016084">
    <property type="entry name" value="Haem_Oase-like_multi-hlx"/>
</dbReference>
<dbReference type="GO" id="GO:0005829">
    <property type="term" value="C:cytosol"/>
    <property type="evidence" value="ECO:0007669"/>
    <property type="project" value="TreeGrafter"/>
</dbReference>
<feature type="domain" description="Thiaminase-2/PQQC" evidence="1">
    <location>
        <begin position="60"/>
        <end position="252"/>
    </location>
</feature>
<keyword evidence="3" id="KW-1185">Reference proteome</keyword>